<dbReference type="GO" id="GO:0060271">
    <property type="term" value="P:cilium assembly"/>
    <property type="evidence" value="ECO:0007669"/>
    <property type="project" value="TreeGrafter"/>
</dbReference>
<dbReference type="SUPFAM" id="SSF56059">
    <property type="entry name" value="Glutathione synthetase ATP-binding domain-like"/>
    <property type="match status" value="1"/>
</dbReference>
<evidence type="ECO:0000256" key="5">
    <source>
        <dbReference type="ARBA" id="ARBA00022840"/>
    </source>
</evidence>
<evidence type="ECO:0000256" key="6">
    <source>
        <dbReference type="PROSITE-ProRule" id="PRU00409"/>
    </source>
</evidence>
<gene>
    <name evidence="9" type="ORF">RN001_007261</name>
</gene>
<dbReference type="PANTHER" id="PTHR45870:SF2">
    <property type="entry name" value="TUBULIN MONOGLYCYLASE TTLL3"/>
    <property type="match status" value="1"/>
</dbReference>
<evidence type="ECO:0000256" key="3">
    <source>
        <dbReference type="ARBA" id="ARBA00022598"/>
    </source>
</evidence>
<evidence type="ECO:0000313" key="10">
    <source>
        <dbReference type="Proteomes" id="UP001353858"/>
    </source>
</evidence>
<comment type="caution">
    <text evidence="9">The sequence shown here is derived from an EMBL/GenBank/DDBJ whole genome shotgun (WGS) entry which is preliminary data.</text>
</comment>
<evidence type="ECO:0000256" key="7">
    <source>
        <dbReference type="SAM" id="MobiDB-lite"/>
    </source>
</evidence>
<dbReference type="GO" id="GO:0046872">
    <property type="term" value="F:metal ion binding"/>
    <property type="evidence" value="ECO:0007669"/>
    <property type="project" value="InterPro"/>
</dbReference>
<keyword evidence="4 6" id="KW-0547">Nucleotide-binding</keyword>
<dbReference type="PANTHER" id="PTHR45870">
    <property type="entry name" value="TUBULIN MONOGLYCYLASE TTLL3"/>
    <property type="match status" value="1"/>
</dbReference>
<dbReference type="Proteomes" id="UP001353858">
    <property type="component" value="Unassembled WGS sequence"/>
</dbReference>
<dbReference type="InterPro" id="IPR011761">
    <property type="entry name" value="ATP-grasp"/>
</dbReference>
<evidence type="ECO:0000256" key="4">
    <source>
        <dbReference type="ARBA" id="ARBA00022741"/>
    </source>
</evidence>
<dbReference type="GO" id="GO:0070736">
    <property type="term" value="F:protein-glycine ligase activity, initiating"/>
    <property type="evidence" value="ECO:0007669"/>
    <property type="project" value="TreeGrafter"/>
</dbReference>
<comment type="subcellular location">
    <subcellularLocation>
        <location evidence="1">Cytoplasm</location>
    </subcellularLocation>
</comment>
<name>A0AAN7P2K3_9COLE</name>
<feature type="domain" description="ATP-grasp" evidence="8">
    <location>
        <begin position="664"/>
        <end position="707"/>
    </location>
</feature>
<dbReference type="GO" id="GO:0005930">
    <property type="term" value="C:axoneme"/>
    <property type="evidence" value="ECO:0007669"/>
    <property type="project" value="TreeGrafter"/>
</dbReference>
<organism evidence="9 10">
    <name type="scientific">Aquatica leii</name>
    <dbReference type="NCBI Taxonomy" id="1421715"/>
    <lineage>
        <taxon>Eukaryota</taxon>
        <taxon>Metazoa</taxon>
        <taxon>Ecdysozoa</taxon>
        <taxon>Arthropoda</taxon>
        <taxon>Hexapoda</taxon>
        <taxon>Insecta</taxon>
        <taxon>Pterygota</taxon>
        <taxon>Neoptera</taxon>
        <taxon>Endopterygota</taxon>
        <taxon>Coleoptera</taxon>
        <taxon>Polyphaga</taxon>
        <taxon>Elateriformia</taxon>
        <taxon>Elateroidea</taxon>
        <taxon>Lampyridae</taxon>
        <taxon>Luciolinae</taxon>
        <taxon>Aquatica</taxon>
    </lineage>
</organism>
<keyword evidence="3" id="KW-0436">Ligase</keyword>
<dbReference type="EMBL" id="JARPUR010000003">
    <property type="protein sequence ID" value="KAK4879115.1"/>
    <property type="molecule type" value="Genomic_DNA"/>
</dbReference>
<dbReference type="AlphaFoldDB" id="A0AAN7P2K3"/>
<dbReference type="Gene3D" id="3.30.470.20">
    <property type="entry name" value="ATP-grasp fold, B domain"/>
    <property type="match status" value="1"/>
</dbReference>
<reference evidence="10" key="1">
    <citation type="submission" date="2023-01" db="EMBL/GenBank/DDBJ databases">
        <title>Key to firefly adult light organ development and bioluminescence: homeobox transcription factors regulate luciferase expression and transportation to peroxisome.</title>
        <authorList>
            <person name="Fu X."/>
        </authorList>
    </citation>
    <scope>NUCLEOTIDE SEQUENCE [LARGE SCALE GENOMIC DNA]</scope>
</reference>
<evidence type="ECO:0000256" key="1">
    <source>
        <dbReference type="ARBA" id="ARBA00004496"/>
    </source>
</evidence>
<keyword evidence="10" id="KW-1185">Reference proteome</keyword>
<proteinExistence type="predicted"/>
<evidence type="ECO:0000256" key="2">
    <source>
        <dbReference type="ARBA" id="ARBA00022490"/>
    </source>
</evidence>
<dbReference type="InterPro" id="IPR051437">
    <property type="entry name" value="TTLL_monoglycylase"/>
</dbReference>
<dbReference type="PROSITE" id="PS51221">
    <property type="entry name" value="TTL"/>
    <property type="match status" value="1"/>
</dbReference>
<evidence type="ECO:0000259" key="8">
    <source>
        <dbReference type="PROSITE" id="PS50975"/>
    </source>
</evidence>
<dbReference type="Pfam" id="PF03133">
    <property type="entry name" value="TTL"/>
    <property type="match status" value="1"/>
</dbReference>
<sequence>MVEIGEFEEIAFDKEKKKKEKNVAKQIGTKLIATCISKDDRIENDFELEDVSIEIGKILQELQVSLGGFAATGRKKKIDAKKEPKIKPVMPALNKNNKCVEIIPTYPGQTLKSKSTVKEIESIVFCKKPTHKPSPQELPTTLLTPSHRKKQEPPVPSPPVNVLKSAISSKSRYLGLCNSGTRKSSGRILSSLQNMPNFQNDTFKKLRNRVETAIRERKTFTVCGNYHTIRTALLARGWVEKMKIVFNSIETDTLKRLLPLAFEELLAGVNDAKNGNFYRRAIMSKLLSHHQVDFYWDQNHDCFRVCSDNVKLTTVNKFKKGIFHYTSKQGLCEAMKSAYWFQKPGISYVRYPRAYNLGNTEDPKDFISDFKLTACMALLKFVVYHIEIKQVKSILHDQGKVPINTFQFAIEEIKKMVRKCNHEDIDYEIEEAETHEWNNFLENFYRIVHIGLKFKGDGVVTVKKLLEQAKPLLDQIKIFWPSFDIDGMYNIWILKPANSCRGQGIHLCRTLQYVLKVIRINSTKKYVIQKYIEKPLLIHNTKFDIRQWFLISNANPLTIWIYKDSYIRFSSQLYSLSRLNEAIHLTNNSIQHKYKNCPTRSSELPPCNMWDSNQFKEYLSSIGNPNVFDEIIYPSMKEAITAAIIMNQGSLDTRKNCFELYGCDFMITEDFRPWLIEINSRPALFASTPVTGRLCPQVLEDLVKVIVDRERNRNASTGRFELLYKEAHCVLPLTKTVSLQLQGQQLPTSYFCNSEDRYQRNKSFYNGQQKFKDAADDIKEALRILFQLVQQECTKKAISNYASIGINTSDSEQETKTSQQSILDNVTSIDTPVKLKQSKSETNTSRCGTKKTVVNRSIFENVIRSVKNLAVAYQEYRSSYKSKA</sequence>
<feature type="region of interest" description="Disordered" evidence="7">
    <location>
        <begin position="130"/>
        <end position="160"/>
    </location>
</feature>
<dbReference type="PROSITE" id="PS50975">
    <property type="entry name" value="ATP_GRASP"/>
    <property type="match status" value="1"/>
</dbReference>
<keyword evidence="2" id="KW-0963">Cytoplasm</keyword>
<dbReference type="GO" id="GO:0003341">
    <property type="term" value="P:cilium movement"/>
    <property type="evidence" value="ECO:0007669"/>
    <property type="project" value="TreeGrafter"/>
</dbReference>
<accession>A0AAN7P2K3</accession>
<dbReference type="InterPro" id="IPR004344">
    <property type="entry name" value="TTL/TTLL_fam"/>
</dbReference>
<protein>
    <recommendedName>
        <fullName evidence="8">ATP-grasp domain-containing protein</fullName>
    </recommendedName>
</protein>
<dbReference type="GO" id="GO:0015630">
    <property type="term" value="C:microtubule cytoskeleton"/>
    <property type="evidence" value="ECO:0007669"/>
    <property type="project" value="TreeGrafter"/>
</dbReference>
<evidence type="ECO:0000313" key="9">
    <source>
        <dbReference type="EMBL" id="KAK4879115.1"/>
    </source>
</evidence>
<keyword evidence="5 6" id="KW-0067">ATP-binding</keyword>
<dbReference type="GO" id="GO:0005524">
    <property type="term" value="F:ATP binding"/>
    <property type="evidence" value="ECO:0007669"/>
    <property type="project" value="UniProtKB-UniRule"/>
</dbReference>